<feature type="signal peptide" evidence="1">
    <location>
        <begin position="1"/>
        <end position="20"/>
    </location>
</feature>
<dbReference type="Proteomes" id="UP001315686">
    <property type="component" value="Unassembled WGS sequence"/>
</dbReference>
<dbReference type="RefSeq" id="WP_327794730.1">
    <property type="nucleotide sequence ID" value="NZ_JADQAZ010000003.1"/>
</dbReference>
<organism evidence="2 3">
    <name type="scientific">Harenicola maris</name>
    <dbReference type="NCBI Taxonomy" id="2841044"/>
    <lineage>
        <taxon>Bacteria</taxon>
        <taxon>Pseudomonadati</taxon>
        <taxon>Pseudomonadota</taxon>
        <taxon>Alphaproteobacteria</taxon>
        <taxon>Rhodobacterales</taxon>
        <taxon>Paracoccaceae</taxon>
        <taxon>Harenicola</taxon>
    </lineage>
</organism>
<evidence type="ECO:0000313" key="3">
    <source>
        <dbReference type="Proteomes" id="UP001315686"/>
    </source>
</evidence>
<dbReference type="EMBL" id="JADQAZ010000003">
    <property type="protein sequence ID" value="MBT0958497.1"/>
    <property type="molecule type" value="Genomic_DNA"/>
</dbReference>
<keyword evidence="3" id="KW-1185">Reference proteome</keyword>
<name>A0AAP2G912_9RHOB</name>
<feature type="chain" id="PRO_5043034502" description="Invasion associated locus B family protein" evidence="1">
    <location>
        <begin position="21"/>
        <end position="165"/>
    </location>
</feature>
<gene>
    <name evidence="2" type="ORF">IV417_13990</name>
</gene>
<keyword evidence="1" id="KW-0732">Signal</keyword>
<dbReference type="AlphaFoldDB" id="A0AAP2G912"/>
<protein>
    <recommendedName>
        <fullName evidence="4">Invasion associated locus B family protein</fullName>
    </recommendedName>
</protein>
<accession>A0AAP2G912</accession>
<evidence type="ECO:0000256" key="1">
    <source>
        <dbReference type="SAM" id="SignalP"/>
    </source>
</evidence>
<comment type="caution">
    <text evidence="2">The sequence shown here is derived from an EMBL/GenBank/DDBJ whole genome shotgun (WGS) entry which is preliminary data.</text>
</comment>
<reference evidence="2 3" key="1">
    <citation type="journal article" date="2021" name="Arch. Microbiol.">
        <title>Harenicola maris gen. nov., sp. nov. isolated from the Sea of Japan shallow sediments.</title>
        <authorList>
            <person name="Romanenko L.A."/>
            <person name="Kurilenko V.V."/>
            <person name="Chernysheva N.Y."/>
            <person name="Tekutyeva L.A."/>
            <person name="Velansky P.V."/>
            <person name="Svetashev V.I."/>
            <person name="Isaeva M.P."/>
        </authorList>
    </citation>
    <scope>NUCLEOTIDE SEQUENCE [LARGE SCALE GENOMIC DNA]</scope>
    <source>
        <strain evidence="2 3">KMM 3653</strain>
    </source>
</reference>
<proteinExistence type="predicted"/>
<evidence type="ECO:0000313" key="2">
    <source>
        <dbReference type="EMBL" id="MBT0958497.1"/>
    </source>
</evidence>
<sequence>MHKTLAAAAAALALTLPAQAEMKVRTLHQQGSWAVLLTQMPEGTRSCVAATTNATGEQFSLSAFAGNVMLLNYIDKPAFPQDGETALTLRLGPKDWAFDGTAKGGWFRARFTEIDRAIAFMGELRAAQEITVPQADKSTRFPLTETAPALGAFIQCWKAISTPTK</sequence>
<evidence type="ECO:0008006" key="4">
    <source>
        <dbReference type="Google" id="ProtNLM"/>
    </source>
</evidence>